<dbReference type="HOGENOM" id="CLU_069356_28_0_5"/>
<dbReference type="Proteomes" id="UP000025047">
    <property type="component" value="Plasmid pLokhon01"/>
</dbReference>
<evidence type="ECO:0000256" key="2">
    <source>
        <dbReference type="ARBA" id="ARBA00023125"/>
    </source>
</evidence>
<accession>A0A017H8N3</accession>
<proteinExistence type="predicted"/>
<feature type="DNA-binding region" description="H-T-H motif" evidence="4">
    <location>
        <begin position="64"/>
        <end position="83"/>
    </location>
</feature>
<keyword evidence="3" id="KW-0804">Transcription</keyword>
<reference evidence="7 8" key="1">
    <citation type="submission" date="2013-03" db="EMBL/GenBank/DDBJ databases">
        <authorList>
            <person name="Fiebig A."/>
            <person name="Goeker M."/>
            <person name="Klenk H.-P.P."/>
        </authorList>
    </citation>
    <scope>NUCLEOTIDE SEQUENCE [LARGE SCALE GENOMIC DNA]</scope>
    <source>
        <strain evidence="7 8">DSM 17492</strain>
        <plasmid evidence="7 8">pLokhon01</plasmid>
    </source>
</reference>
<dbReference type="AlphaFoldDB" id="A0A017H8N3"/>
<dbReference type="Pfam" id="PF00440">
    <property type="entry name" value="TetR_N"/>
    <property type="match status" value="1"/>
</dbReference>
<dbReference type="PANTHER" id="PTHR47506">
    <property type="entry name" value="TRANSCRIPTIONAL REGULATORY PROTEIN"/>
    <property type="match status" value="1"/>
</dbReference>
<dbReference type="Gene3D" id="1.10.357.10">
    <property type="entry name" value="Tetracycline Repressor, domain 2"/>
    <property type="match status" value="1"/>
</dbReference>
<evidence type="ECO:0000256" key="3">
    <source>
        <dbReference type="ARBA" id="ARBA00023163"/>
    </source>
</evidence>
<gene>
    <name evidence="7" type="ORF">Lokhon_00085</name>
</gene>
<keyword evidence="2 4" id="KW-0238">DNA-binding</keyword>
<evidence type="ECO:0000256" key="5">
    <source>
        <dbReference type="SAM" id="MobiDB-lite"/>
    </source>
</evidence>
<feature type="compositionally biased region" description="Basic and acidic residues" evidence="5">
    <location>
        <begin position="1"/>
        <end position="19"/>
    </location>
</feature>
<dbReference type="EMBL" id="APGJ01000009">
    <property type="protein sequence ID" value="EYD70503.1"/>
    <property type="molecule type" value="Genomic_DNA"/>
</dbReference>
<sequence length="235" mass="25801">MSDRSIGRIERSLKGEARRRAARRDKPRPTAYLGGMTRARPYDREAALDAALHLFWRKGYHATSLKDLEAALRMKPGSIYAAFKSKEDLYLATLERYFGRQRAQIAALRAETGSPLSALAEFLRGVGRPADGDGAAARQACMLIKTLLDVTEDEARIGARARFYLDEMQSEITAVFAAARAAGEVPPDADPARLARRYQADITGLRIEAHRGGTPQTLAALAEDMARDVEALRAA</sequence>
<dbReference type="GO" id="GO:0003677">
    <property type="term" value="F:DNA binding"/>
    <property type="evidence" value="ECO:0007669"/>
    <property type="project" value="UniProtKB-UniRule"/>
</dbReference>
<keyword evidence="8" id="KW-1185">Reference proteome</keyword>
<protein>
    <submittedName>
        <fullName evidence="7">Transcriptional regulator, TetR family</fullName>
    </submittedName>
</protein>
<feature type="region of interest" description="Disordered" evidence="5">
    <location>
        <begin position="1"/>
        <end position="35"/>
    </location>
</feature>
<dbReference type="SUPFAM" id="SSF48498">
    <property type="entry name" value="Tetracyclin repressor-like, C-terminal domain"/>
    <property type="match status" value="1"/>
</dbReference>
<keyword evidence="7" id="KW-0614">Plasmid</keyword>
<evidence type="ECO:0000256" key="1">
    <source>
        <dbReference type="ARBA" id="ARBA00023015"/>
    </source>
</evidence>
<dbReference type="PROSITE" id="PS50977">
    <property type="entry name" value="HTH_TETR_2"/>
    <property type="match status" value="1"/>
</dbReference>
<comment type="caution">
    <text evidence="7">The sequence shown here is derived from an EMBL/GenBank/DDBJ whole genome shotgun (WGS) entry which is preliminary data.</text>
</comment>
<keyword evidence="1" id="KW-0805">Transcription regulation</keyword>
<dbReference type="PATRIC" id="fig|1122180.6.peg.86"/>
<dbReference type="InterPro" id="IPR036271">
    <property type="entry name" value="Tet_transcr_reg_TetR-rel_C_sf"/>
</dbReference>
<dbReference type="InterPro" id="IPR001647">
    <property type="entry name" value="HTH_TetR"/>
</dbReference>
<evidence type="ECO:0000259" key="6">
    <source>
        <dbReference type="PROSITE" id="PS50977"/>
    </source>
</evidence>
<evidence type="ECO:0000313" key="7">
    <source>
        <dbReference type="EMBL" id="EYD70503.1"/>
    </source>
</evidence>
<geneLocation type="plasmid" evidence="7 8">
    <name>pLokhon01</name>
</geneLocation>
<dbReference type="Gene3D" id="1.10.10.60">
    <property type="entry name" value="Homeodomain-like"/>
    <property type="match status" value="1"/>
</dbReference>
<dbReference type="PANTHER" id="PTHR47506:SF1">
    <property type="entry name" value="HTH-TYPE TRANSCRIPTIONAL REGULATOR YJDC"/>
    <property type="match status" value="1"/>
</dbReference>
<organism evidence="7 8">
    <name type="scientific">Limimaricola hongkongensis DSM 17492</name>
    <dbReference type="NCBI Taxonomy" id="1122180"/>
    <lineage>
        <taxon>Bacteria</taxon>
        <taxon>Pseudomonadati</taxon>
        <taxon>Pseudomonadota</taxon>
        <taxon>Alphaproteobacteria</taxon>
        <taxon>Rhodobacterales</taxon>
        <taxon>Paracoccaceae</taxon>
        <taxon>Limimaricola</taxon>
    </lineage>
</organism>
<evidence type="ECO:0000256" key="4">
    <source>
        <dbReference type="PROSITE-ProRule" id="PRU00335"/>
    </source>
</evidence>
<evidence type="ECO:0000313" key="8">
    <source>
        <dbReference type="Proteomes" id="UP000025047"/>
    </source>
</evidence>
<feature type="domain" description="HTH tetR-type" evidence="6">
    <location>
        <begin position="41"/>
        <end position="101"/>
    </location>
</feature>
<dbReference type="InterPro" id="IPR009057">
    <property type="entry name" value="Homeodomain-like_sf"/>
</dbReference>
<dbReference type="SUPFAM" id="SSF46689">
    <property type="entry name" value="Homeodomain-like"/>
    <property type="match status" value="1"/>
</dbReference>
<name>A0A017H8N3_9RHOB</name>